<evidence type="ECO:0000256" key="1">
    <source>
        <dbReference type="ARBA" id="ARBA00007705"/>
    </source>
</evidence>
<dbReference type="InterPro" id="IPR002421">
    <property type="entry name" value="5-3_exonuclease"/>
</dbReference>
<dbReference type="GO" id="GO:0006261">
    <property type="term" value="P:DNA-templated DNA replication"/>
    <property type="evidence" value="ECO:0007669"/>
    <property type="project" value="UniProtKB-UniRule"/>
</dbReference>
<keyword evidence="13 17" id="KW-0238">DNA-binding</keyword>
<dbReference type="GO" id="GO:0008408">
    <property type="term" value="F:3'-5' exonuclease activity"/>
    <property type="evidence" value="ECO:0007669"/>
    <property type="project" value="UniProtKB-UniRule"/>
</dbReference>
<name>A0A3M5FP86_PSESS</name>
<dbReference type="SUPFAM" id="SSF47807">
    <property type="entry name" value="5' to 3' exonuclease, C-terminal subdomain"/>
    <property type="match status" value="1"/>
</dbReference>
<dbReference type="EC" id="2.7.7.7" evidence="3 16"/>
<dbReference type="SUPFAM" id="SSF88723">
    <property type="entry name" value="PIN domain-like"/>
    <property type="match status" value="1"/>
</dbReference>
<evidence type="ECO:0000256" key="5">
    <source>
        <dbReference type="ARBA" id="ARBA00022679"/>
    </source>
</evidence>
<keyword evidence="7 17" id="KW-0235">DNA replication</keyword>
<evidence type="ECO:0000256" key="11">
    <source>
        <dbReference type="ARBA" id="ARBA00022839"/>
    </source>
</evidence>
<dbReference type="PANTHER" id="PTHR10133:SF27">
    <property type="entry name" value="DNA POLYMERASE NU"/>
    <property type="match status" value="1"/>
</dbReference>
<dbReference type="EMBL" id="RBSW01000298">
    <property type="protein sequence ID" value="RMS75787.1"/>
    <property type="molecule type" value="Genomic_DNA"/>
</dbReference>
<keyword evidence="14 17" id="KW-0234">DNA repair</keyword>
<dbReference type="SUPFAM" id="SSF56672">
    <property type="entry name" value="DNA/RNA polymerases"/>
    <property type="match status" value="1"/>
</dbReference>
<dbReference type="AlphaFoldDB" id="A0A3M5FP86"/>
<dbReference type="InterPro" id="IPR020045">
    <property type="entry name" value="DNA_polI_H3TH"/>
</dbReference>
<dbReference type="SMART" id="SM00475">
    <property type="entry name" value="53EXOc"/>
    <property type="match status" value="1"/>
</dbReference>
<dbReference type="FunFam" id="1.10.150.20:FF:000003">
    <property type="entry name" value="DNA polymerase I"/>
    <property type="match status" value="1"/>
</dbReference>
<gene>
    <name evidence="17" type="primary">polA</name>
    <name evidence="21" type="ORF">ALP59_00894</name>
</gene>
<dbReference type="GO" id="GO:0006302">
    <property type="term" value="P:double-strand break repair"/>
    <property type="evidence" value="ECO:0007669"/>
    <property type="project" value="TreeGrafter"/>
</dbReference>
<dbReference type="CDD" id="cd09898">
    <property type="entry name" value="H3TH_53EXO"/>
    <property type="match status" value="1"/>
</dbReference>
<dbReference type="FunFam" id="3.40.50.1010:FF:000001">
    <property type="entry name" value="DNA polymerase I"/>
    <property type="match status" value="1"/>
</dbReference>
<dbReference type="SMART" id="SM00279">
    <property type="entry name" value="HhH2"/>
    <property type="match status" value="1"/>
</dbReference>
<feature type="domain" description="DNA-directed DNA polymerase family A palm" evidence="20">
    <location>
        <begin position="683"/>
        <end position="889"/>
    </location>
</feature>
<dbReference type="Gene3D" id="3.40.50.1010">
    <property type="entry name" value="5'-nuclease"/>
    <property type="match status" value="1"/>
</dbReference>
<evidence type="ECO:0000256" key="17">
    <source>
        <dbReference type="RuleBase" id="RU004460"/>
    </source>
</evidence>
<dbReference type="CDD" id="cd06139">
    <property type="entry name" value="DNA_polA_I_Ecoli_like_exo"/>
    <property type="match status" value="1"/>
</dbReference>
<feature type="domain" description="3'-5' exonuclease" evidence="18">
    <location>
        <begin position="318"/>
        <end position="513"/>
    </location>
</feature>
<dbReference type="Gene3D" id="3.30.420.10">
    <property type="entry name" value="Ribonuclease H-like superfamily/Ribonuclease H"/>
    <property type="match status" value="1"/>
</dbReference>
<evidence type="ECO:0000256" key="16">
    <source>
        <dbReference type="NCBIfam" id="TIGR00593"/>
    </source>
</evidence>
<dbReference type="SMART" id="SM00474">
    <property type="entry name" value="35EXOc"/>
    <property type="match status" value="1"/>
</dbReference>
<dbReference type="InterPro" id="IPR002298">
    <property type="entry name" value="DNA_polymerase_A"/>
</dbReference>
<comment type="caution">
    <text evidence="21">The sequence shown here is derived from an EMBL/GenBank/DDBJ whole genome shotgun (WGS) entry which is preliminary data.</text>
</comment>
<dbReference type="PRINTS" id="PR00868">
    <property type="entry name" value="DNAPOLI"/>
</dbReference>
<evidence type="ECO:0000256" key="8">
    <source>
        <dbReference type="ARBA" id="ARBA00022722"/>
    </source>
</evidence>
<dbReference type="NCBIfam" id="NF004397">
    <property type="entry name" value="PRK05755.1"/>
    <property type="match status" value="1"/>
</dbReference>
<keyword evidence="10 17" id="KW-0378">Hydrolase</keyword>
<proteinExistence type="inferred from homology"/>
<feature type="domain" description="5'-3' exonuclease" evidence="19">
    <location>
        <begin position="8"/>
        <end position="270"/>
    </location>
</feature>
<dbReference type="Gene3D" id="1.20.1060.10">
    <property type="entry name" value="Taq DNA Polymerase, Chain T, domain 4"/>
    <property type="match status" value="1"/>
</dbReference>
<dbReference type="InterPro" id="IPR002562">
    <property type="entry name" value="3'-5'_exonuclease_dom"/>
</dbReference>
<organism evidence="21 22">
    <name type="scientific">Pseudomonas savastanoi</name>
    <name type="common">Pseudomonas syringae pv. savastanoi</name>
    <dbReference type="NCBI Taxonomy" id="29438"/>
    <lineage>
        <taxon>Bacteria</taxon>
        <taxon>Pseudomonadati</taxon>
        <taxon>Pseudomonadota</taxon>
        <taxon>Gammaproteobacteria</taxon>
        <taxon>Pseudomonadales</taxon>
        <taxon>Pseudomonadaceae</taxon>
        <taxon>Pseudomonas</taxon>
    </lineage>
</organism>
<evidence type="ECO:0000256" key="2">
    <source>
        <dbReference type="ARBA" id="ARBA00011541"/>
    </source>
</evidence>
<dbReference type="InterPro" id="IPR019760">
    <property type="entry name" value="DNA-dir_DNA_pol_A_CS"/>
</dbReference>
<dbReference type="InterPro" id="IPR018320">
    <property type="entry name" value="DNA_polymerase_1"/>
</dbReference>
<keyword evidence="6 17" id="KW-0548">Nucleotidyltransferase</keyword>
<keyword evidence="8" id="KW-0540">Nuclease</keyword>
<comment type="subunit">
    <text evidence="2">Single-chain monomer with multiple functions.</text>
</comment>
<evidence type="ECO:0000256" key="7">
    <source>
        <dbReference type="ARBA" id="ARBA00022705"/>
    </source>
</evidence>
<dbReference type="InterPro" id="IPR008918">
    <property type="entry name" value="HhH2"/>
</dbReference>
<dbReference type="InterPro" id="IPR001098">
    <property type="entry name" value="DNA-dir_DNA_pol_A_palm_dom"/>
</dbReference>
<dbReference type="CDD" id="cd09859">
    <property type="entry name" value="PIN_53EXO"/>
    <property type="match status" value="1"/>
</dbReference>
<dbReference type="GO" id="GO:0008409">
    <property type="term" value="F:5'-3' exonuclease activity"/>
    <property type="evidence" value="ECO:0007669"/>
    <property type="project" value="UniProtKB-UniRule"/>
</dbReference>
<dbReference type="GO" id="GO:0003677">
    <property type="term" value="F:DNA binding"/>
    <property type="evidence" value="ECO:0007669"/>
    <property type="project" value="UniProtKB-UniRule"/>
</dbReference>
<comment type="function">
    <text evidence="17">In addition to polymerase activity, this DNA polymerase exhibits 3'-5' and 5'-3' exonuclease activity.</text>
</comment>
<dbReference type="Proteomes" id="UP000270499">
    <property type="component" value="Unassembled WGS sequence"/>
</dbReference>
<evidence type="ECO:0000256" key="6">
    <source>
        <dbReference type="ARBA" id="ARBA00022695"/>
    </source>
</evidence>
<dbReference type="Pfam" id="PF00476">
    <property type="entry name" value="DNA_pol_A"/>
    <property type="match status" value="1"/>
</dbReference>
<dbReference type="Pfam" id="PF02739">
    <property type="entry name" value="5_3_exonuc_N"/>
    <property type="match status" value="1"/>
</dbReference>
<dbReference type="InterPro" id="IPR036397">
    <property type="entry name" value="RNaseH_sf"/>
</dbReference>
<dbReference type="SMART" id="SM00482">
    <property type="entry name" value="POLAc"/>
    <property type="match status" value="1"/>
</dbReference>
<comment type="similarity">
    <text evidence="1 17">Belongs to the DNA polymerase type-A family.</text>
</comment>
<dbReference type="GO" id="GO:0003887">
    <property type="term" value="F:DNA-directed DNA polymerase activity"/>
    <property type="evidence" value="ECO:0007669"/>
    <property type="project" value="UniProtKB-UniRule"/>
</dbReference>
<dbReference type="PROSITE" id="PS00447">
    <property type="entry name" value="DNA_POLYMERASE_A"/>
    <property type="match status" value="1"/>
</dbReference>
<evidence type="ECO:0000256" key="15">
    <source>
        <dbReference type="ARBA" id="ARBA00049244"/>
    </source>
</evidence>
<accession>A0A3M5FP86</accession>
<evidence type="ECO:0000256" key="3">
    <source>
        <dbReference type="ARBA" id="ARBA00012417"/>
    </source>
</evidence>
<evidence type="ECO:0000256" key="10">
    <source>
        <dbReference type="ARBA" id="ARBA00022801"/>
    </source>
</evidence>
<evidence type="ECO:0000256" key="9">
    <source>
        <dbReference type="ARBA" id="ARBA00022763"/>
    </source>
</evidence>
<reference evidence="21 22" key="1">
    <citation type="submission" date="2018-08" db="EMBL/GenBank/DDBJ databases">
        <title>Recombination of ecologically and evolutionarily significant loci maintains genetic cohesion in the Pseudomonas syringae species complex.</title>
        <authorList>
            <person name="Dillon M."/>
            <person name="Thakur S."/>
            <person name="Almeida R.N.D."/>
            <person name="Weir B.S."/>
            <person name="Guttman D.S."/>
        </authorList>
    </citation>
    <scope>NUCLEOTIDE SEQUENCE [LARGE SCALE GENOMIC DNA]</scope>
    <source>
        <strain evidence="21 22">ICMP 9421</strain>
    </source>
</reference>
<dbReference type="FunFam" id="1.20.1060.10:FF:000001">
    <property type="entry name" value="DNA polymerase I"/>
    <property type="match status" value="1"/>
</dbReference>
<evidence type="ECO:0000256" key="12">
    <source>
        <dbReference type="ARBA" id="ARBA00022932"/>
    </source>
</evidence>
<evidence type="ECO:0000259" key="20">
    <source>
        <dbReference type="SMART" id="SM00482"/>
    </source>
</evidence>
<keyword evidence="11 17" id="KW-0269">Exonuclease</keyword>
<dbReference type="CDD" id="cd08637">
    <property type="entry name" value="DNA_pol_A_pol_I_C"/>
    <property type="match status" value="1"/>
</dbReference>
<sequence length="925" mass="101504">MILLMTQAPLVLIDGSSYLYRAFHALPPLTTSKGLPTGAVKGVLNMLKSLRRQYPDNPFAVVFDAKGGTFRDALYTDYKANRPSMPDDLRVQVDLLHACVKGMGYPLLCVEGVEADDVIGTLARRSAAADRPVIISTGDKDMAQLVDGHITLVNTMTGSVLDVAGVKEKFGVGPEHIIDYLALMGDKVDNIPGVPGVGEKTAVGLLVGVGGGIKELYERLETVATLPIRGAKTLAAKLEEHRAMAFLSYELATIKIDVPLDIELDQLHCGEPDRDKLMELYAELEFKSWIEDLQRDAKRAGQELAVEEPTVEAKEAAYEVILEQSQFDAWLKKLNAAPLFAFVTQSNGTDAQRAQLVGLSFAIQTHEAAYIPLTHSYMGVPQQLDRDTVLKALKPLLEDPDKTKVGQHAKFAINLLANCALDGDQTQGIDLQGVRFDTILESYVLDSTATRHDRDSLVAKYLTHTPINFQEIAGKGAKQLTFDQIAIEQAGNYAAEEADLTLRLHEVFEARLAAIPTLQPVLNDIEMPLVPVLAGIERQGALVDANLLGIQSVELGDKMTALEREAFAIAGEEFNLGSPKQLGVILYEKLGMPILSKTATGQASTAEAVLAELAEQDFPLPKVLMQYRSMSKLKSTYTDRLPEQINPRTGRIHTSYHQAVAVTGRLSSSDPNLQNIPIRTAEGRRIRQAFVAPKGYKLLAADYSQIELRIMAHLAQDEGLLHAFRNDLDVHRATAAEVFGVELENVTTDMRRSAKAINFGLIYGMSAFGLAKQIGVDRKQSQAYVDRYFARYPGVLDYMERTRAQAAEQGFVETIFGRRLYLPDINAKNQSLRKGAERMAINAPMQGTAADIIKKAMVAVNGWLEESGLDARVILQVHDELVLEVREDLVDQISEQIRPHMSGAAELAVPLLVEVGVGNNWDEAH</sequence>
<dbReference type="FunFam" id="1.10.150.20:FF:000002">
    <property type="entry name" value="DNA polymerase I"/>
    <property type="match status" value="1"/>
</dbReference>
<dbReference type="InterPro" id="IPR029060">
    <property type="entry name" value="PIN-like_dom_sf"/>
</dbReference>
<dbReference type="NCBIfam" id="TIGR00593">
    <property type="entry name" value="pola"/>
    <property type="match status" value="1"/>
</dbReference>
<dbReference type="SUPFAM" id="SSF53098">
    <property type="entry name" value="Ribonuclease H-like"/>
    <property type="match status" value="1"/>
</dbReference>
<dbReference type="InterPro" id="IPR012337">
    <property type="entry name" value="RNaseH-like_sf"/>
</dbReference>
<evidence type="ECO:0000259" key="19">
    <source>
        <dbReference type="SMART" id="SM00475"/>
    </source>
</evidence>
<dbReference type="Gene3D" id="3.30.70.370">
    <property type="match status" value="1"/>
</dbReference>
<evidence type="ECO:0000256" key="4">
    <source>
        <dbReference type="ARBA" id="ARBA00020311"/>
    </source>
</evidence>
<keyword evidence="9 17" id="KW-0227">DNA damage</keyword>
<comment type="catalytic activity">
    <reaction evidence="15 17">
        <text>DNA(n) + a 2'-deoxyribonucleoside 5'-triphosphate = DNA(n+1) + diphosphate</text>
        <dbReference type="Rhea" id="RHEA:22508"/>
        <dbReference type="Rhea" id="RHEA-COMP:17339"/>
        <dbReference type="Rhea" id="RHEA-COMP:17340"/>
        <dbReference type="ChEBI" id="CHEBI:33019"/>
        <dbReference type="ChEBI" id="CHEBI:61560"/>
        <dbReference type="ChEBI" id="CHEBI:173112"/>
        <dbReference type="EC" id="2.7.7.7"/>
    </reaction>
</comment>
<dbReference type="Pfam" id="PF01612">
    <property type="entry name" value="DNA_pol_A_exo1"/>
    <property type="match status" value="1"/>
</dbReference>
<keyword evidence="12 17" id="KW-0239">DNA-directed DNA polymerase</keyword>
<evidence type="ECO:0000313" key="21">
    <source>
        <dbReference type="EMBL" id="RMS75787.1"/>
    </source>
</evidence>
<dbReference type="InterPro" id="IPR020046">
    <property type="entry name" value="5-3_exonucl_a-hlix_arch_N"/>
</dbReference>
<protein>
    <recommendedName>
        <fullName evidence="4 16">DNA polymerase I</fullName>
        <ecNumber evidence="3 16">2.7.7.7</ecNumber>
    </recommendedName>
</protein>
<dbReference type="InterPro" id="IPR036279">
    <property type="entry name" value="5-3_exonuclease_C_sf"/>
</dbReference>
<evidence type="ECO:0000259" key="18">
    <source>
        <dbReference type="SMART" id="SM00474"/>
    </source>
</evidence>
<dbReference type="InterPro" id="IPR043502">
    <property type="entry name" value="DNA/RNA_pol_sf"/>
</dbReference>
<dbReference type="FunFam" id="3.30.420.10:FF:000026">
    <property type="entry name" value="DNA polymerase I"/>
    <property type="match status" value="1"/>
</dbReference>
<keyword evidence="5 17" id="KW-0808">Transferase</keyword>
<evidence type="ECO:0000256" key="14">
    <source>
        <dbReference type="ARBA" id="ARBA00023204"/>
    </source>
</evidence>
<evidence type="ECO:0000313" key="22">
    <source>
        <dbReference type="Proteomes" id="UP000270499"/>
    </source>
</evidence>
<dbReference type="Gene3D" id="1.10.150.20">
    <property type="entry name" value="5' to 3' exonuclease, C-terminal subdomain"/>
    <property type="match status" value="2"/>
</dbReference>
<evidence type="ECO:0000256" key="13">
    <source>
        <dbReference type="ARBA" id="ARBA00023125"/>
    </source>
</evidence>
<dbReference type="Pfam" id="PF01367">
    <property type="entry name" value="5_3_exonuc"/>
    <property type="match status" value="1"/>
</dbReference>
<dbReference type="PANTHER" id="PTHR10133">
    <property type="entry name" value="DNA POLYMERASE I"/>
    <property type="match status" value="1"/>
</dbReference>